<evidence type="ECO:0000256" key="9">
    <source>
        <dbReference type="ARBA" id="ARBA00023136"/>
    </source>
</evidence>
<comment type="subcellular location">
    <subcellularLocation>
        <location evidence="1">Endoplasmic reticulum membrane</location>
        <topology evidence="1">Multi-pass membrane protein</topology>
    </subcellularLocation>
</comment>
<feature type="transmembrane region" description="Helical" evidence="11">
    <location>
        <begin position="312"/>
        <end position="330"/>
    </location>
</feature>
<feature type="transmembrane region" description="Helical" evidence="11">
    <location>
        <begin position="342"/>
        <end position="363"/>
    </location>
</feature>
<keyword evidence="10 13" id="KW-0675">Receptor</keyword>
<keyword evidence="4 11" id="KW-0812">Transmembrane</keyword>
<evidence type="ECO:0000256" key="1">
    <source>
        <dbReference type="ARBA" id="ARBA00004477"/>
    </source>
</evidence>
<reference evidence="13 14" key="1">
    <citation type="journal article" date="2016" name="BMC Genomics">
        <title>Comparative genomics reveals Cyclospora cayetanensis possesses coccidia-like metabolism and invasion components but unique surface antigens.</title>
        <authorList>
            <person name="Liu S."/>
            <person name="Wang L."/>
            <person name="Zheng H."/>
            <person name="Xu Z."/>
            <person name="Roellig D.M."/>
            <person name="Li N."/>
            <person name="Frace M.A."/>
            <person name="Tang K."/>
            <person name="Arrowood M.J."/>
            <person name="Moss D.M."/>
            <person name="Zhang L."/>
            <person name="Feng Y."/>
            <person name="Xiao L."/>
        </authorList>
    </citation>
    <scope>NUCLEOTIDE SEQUENCE [LARGE SCALE GENOMIC DNA]</scope>
    <source>
        <strain evidence="13 14">CHN_HEN01</strain>
    </source>
</reference>
<evidence type="ECO:0000256" key="12">
    <source>
        <dbReference type="SAM" id="SignalP"/>
    </source>
</evidence>
<feature type="transmembrane region" description="Helical" evidence="11">
    <location>
        <begin position="225"/>
        <end position="242"/>
    </location>
</feature>
<dbReference type="AlphaFoldDB" id="A0A1D3DAU6"/>
<gene>
    <name evidence="13" type="ORF">cyc_02792</name>
</gene>
<dbReference type="VEuPathDB" id="ToxoDB:LOC34619591"/>
<dbReference type="GO" id="GO:0005789">
    <property type="term" value="C:endoplasmic reticulum membrane"/>
    <property type="evidence" value="ECO:0007669"/>
    <property type="project" value="UniProtKB-SubCell"/>
</dbReference>
<evidence type="ECO:0000256" key="6">
    <source>
        <dbReference type="ARBA" id="ARBA00022892"/>
    </source>
</evidence>
<dbReference type="VEuPathDB" id="ToxoDB:cyc_02792"/>
<comment type="similarity">
    <text evidence="2">Belongs to the ERD2 family.</text>
</comment>
<dbReference type="InterPro" id="IPR000133">
    <property type="entry name" value="ER_ret_rcpt"/>
</dbReference>
<keyword evidence="5" id="KW-0256">Endoplasmic reticulum</keyword>
<feature type="transmembrane region" description="Helical" evidence="11">
    <location>
        <begin position="375"/>
        <end position="397"/>
    </location>
</feature>
<dbReference type="GO" id="GO:0016192">
    <property type="term" value="P:vesicle-mediated transport"/>
    <property type="evidence" value="ECO:0007669"/>
    <property type="project" value="UniProtKB-KW"/>
</dbReference>
<evidence type="ECO:0000256" key="11">
    <source>
        <dbReference type="SAM" id="Phobius"/>
    </source>
</evidence>
<organism evidence="13 14">
    <name type="scientific">Cyclospora cayetanensis</name>
    <dbReference type="NCBI Taxonomy" id="88456"/>
    <lineage>
        <taxon>Eukaryota</taxon>
        <taxon>Sar</taxon>
        <taxon>Alveolata</taxon>
        <taxon>Apicomplexa</taxon>
        <taxon>Conoidasida</taxon>
        <taxon>Coccidia</taxon>
        <taxon>Eucoccidiorida</taxon>
        <taxon>Eimeriorina</taxon>
        <taxon>Eimeriidae</taxon>
        <taxon>Cyclospora</taxon>
    </lineage>
</organism>
<dbReference type="GO" id="GO:0006621">
    <property type="term" value="P:protein retention in ER lumen"/>
    <property type="evidence" value="ECO:0007669"/>
    <property type="project" value="InterPro"/>
</dbReference>
<evidence type="ECO:0000256" key="7">
    <source>
        <dbReference type="ARBA" id="ARBA00022927"/>
    </source>
</evidence>
<keyword evidence="8 11" id="KW-1133">Transmembrane helix</keyword>
<dbReference type="Pfam" id="PF00810">
    <property type="entry name" value="ER_lumen_recept"/>
    <property type="match status" value="1"/>
</dbReference>
<accession>A0A1D3DAU6</accession>
<keyword evidence="7" id="KW-0653">Protein transport</keyword>
<keyword evidence="6" id="KW-0931">ER-Golgi transport</keyword>
<evidence type="ECO:0000256" key="8">
    <source>
        <dbReference type="ARBA" id="ARBA00022989"/>
    </source>
</evidence>
<evidence type="ECO:0000256" key="3">
    <source>
        <dbReference type="ARBA" id="ARBA00022448"/>
    </source>
</evidence>
<evidence type="ECO:0000313" key="13">
    <source>
        <dbReference type="EMBL" id="OEH80576.1"/>
    </source>
</evidence>
<comment type="caution">
    <text evidence="13">The sequence shown here is derived from an EMBL/GenBank/DDBJ whole genome shotgun (WGS) entry which is preliminary data.</text>
</comment>
<evidence type="ECO:0000256" key="2">
    <source>
        <dbReference type="ARBA" id="ARBA00010120"/>
    </source>
</evidence>
<feature type="signal peptide" evidence="12">
    <location>
        <begin position="1"/>
        <end position="16"/>
    </location>
</feature>
<evidence type="ECO:0000256" key="10">
    <source>
        <dbReference type="ARBA" id="ARBA00023170"/>
    </source>
</evidence>
<feature type="transmembrane region" description="Helical" evidence="11">
    <location>
        <begin position="248"/>
        <end position="267"/>
    </location>
</feature>
<feature type="transmembrane region" description="Helical" evidence="11">
    <location>
        <begin position="423"/>
        <end position="445"/>
    </location>
</feature>
<feature type="transmembrane region" description="Helical" evidence="11">
    <location>
        <begin position="498"/>
        <end position="521"/>
    </location>
</feature>
<dbReference type="InParanoid" id="A0A1D3DAU6"/>
<feature type="chain" id="PRO_5008914298" evidence="12">
    <location>
        <begin position="17"/>
        <end position="576"/>
    </location>
</feature>
<evidence type="ECO:0000313" key="14">
    <source>
        <dbReference type="Proteomes" id="UP000095192"/>
    </source>
</evidence>
<dbReference type="GO" id="GO:0015031">
    <property type="term" value="P:protein transport"/>
    <property type="evidence" value="ECO:0007669"/>
    <property type="project" value="UniProtKB-KW"/>
</dbReference>
<name>A0A1D3DAU6_9EIME</name>
<keyword evidence="14" id="KW-1185">Reference proteome</keyword>
<sequence>MCGGTLPLLLFAPAKPFHSAVVALCAVSLSKILDAETVAILSADSEAMENLAQSVHCRNTVVFSPLVPVLLPPPSRVFLFALSLATSHSVRILTRLMPEGLRSASEALAALRCPQLAICLSGLTQAIYTDPRPILSSMGVPATPPSGDDDPSAYRPRAPLQSRCLAHSASFPPRSADSSVIVSLSAMEAFAAALEDRMECFRDAARVVKNREKLMQWLSNHQTSVQAWTGMFFVVFLVYHLFSDGDFSFLMTVSSLISTFSFLMVLYKIEQTKSCSGVSLKMFECYAVLIFSRLCSIIPYEGYLPYDRSGDWLYQTLEALSLLLAGLVVYQCRRRFLASYQATGDTFPHMVLLAGAFILALIFHPSLNAFMPADLLLLALAHPVSLCVSYGFPLAVLPGRLRCTLRPLPSSLSSSCFRSRQEVFGGFALPFLRVVDTSLSIFFALPLQLGKVEAFTSHFLAGQALSQAVSFIFWVSSYSELNGPQNSVRKLFALDSPFAVSTLFHESLLVLEIISVCPFLLDFLCPLQIRSYVGLWVIGMQVVQLIVMGDFIYHYIRWWAPHAALSRSPDQEMECR</sequence>
<keyword evidence="9 11" id="KW-0472">Membrane</keyword>
<dbReference type="GO" id="GO:0046923">
    <property type="term" value="F:ER retention sequence binding"/>
    <property type="evidence" value="ECO:0007669"/>
    <property type="project" value="InterPro"/>
</dbReference>
<feature type="transmembrane region" description="Helical" evidence="11">
    <location>
        <begin position="533"/>
        <end position="553"/>
    </location>
</feature>
<dbReference type="PANTHER" id="PTHR10585">
    <property type="entry name" value="ER LUMEN PROTEIN RETAINING RECEPTOR"/>
    <property type="match status" value="1"/>
</dbReference>
<dbReference type="EMBL" id="JROU02000033">
    <property type="protein sequence ID" value="OEH80576.1"/>
    <property type="molecule type" value="Genomic_DNA"/>
</dbReference>
<keyword evidence="12" id="KW-0732">Signal</keyword>
<dbReference type="Proteomes" id="UP000095192">
    <property type="component" value="Unassembled WGS sequence"/>
</dbReference>
<evidence type="ECO:0000256" key="4">
    <source>
        <dbReference type="ARBA" id="ARBA00022692"/>
    </source>
</evidence>
<keyword evidence="3" id="KW-0813">Transport</keyword>
<proteinExistence type="inferred from homology"/>
<protein>
    <submittedName>
        <fullName evidence="13">ER lumen protein retaining receptor</fullName>
    </submittedName>
</protein>
<dbReference type="VEuPathDB" id="ToxoDB:LOC34619592"/>
<evidence type="ECO:0000256" key="5">
    <source>
        <dbReference type="ARBA" id="ARBA00022824"/>
    </source>
</evidence>